<dbReference type="InterPro" id="IPR010349">
    <property type="entry name" value="Asparaginase_II"/>
</dbReference>
<reference evidence="1 2" key="1">
    <citation type="submission" date="2016-10" db="EMBL/GenBank/DDBJ databases">
        <authorList>
            <person name="de Groot N.N."/>
        </authorList>
    </citation>
    <scope>NUCLEOTIDE SEQUENCE [LARGE SCALE GENOMIC DNA]</scope>
    <source>
        <strain evidence="1 2">MON 2.2</strain>
    </source>
</reference>
<dbReference type="RefSeq" id="WP_090596061.1">
    <property type="nucleotide sequence ID" value="NZ_LT629688.1"/>
</dbReference>
<keyword evidence="2" id="KW-1185">Reference proteome</keyword>
<organism evidence="1 2">
    <name type="scientific">Auraticoccus monumenti</name>
    <dbReference type="NCBI Taxonomy" id="675864"/>
    <lineage>
        <taxon>Bacteria</taxon>
        <taxon>Bacillati</taxon>
        <taxon>Actinomycetota</taxon>
        <taxon>Actinomycetes</taxon>
        <taxon>Propionibacteriales</taxon>
        <taxon>Propionibacteriaceae</taxon>
        <taxon>Auraticoccus</taxon>
    </lineage>
</organism>
<sequence length="322" mass="33592">MSDADVDVVEVVRNGFVECVHRARVVVTAPDGSVLASVGDPEAPILPRSSNKPLQAVAMVGMGLDVDGELLALVSASHSGEAFHREGVRRILGEVGLDPDELQNIVDFPSDAQAREEWIRAGHHQERIAMNCSGKHAGMLRTCLRNGWSRADYLDPDHPLQRRTREVVAELAGEQIAADAVDGCGAPLLGLSLAGLARAFGRVAAAPGGAGAKVADAIRAHPQWTSGTRRDELRLHRAVPGSVGKAGAEAVHAIGLADGRGIALKIADGADRARGPLVAEVLRALGEGSPELAELATTPVLGHGRPVGEVRLVAGALDPLRV</sequence>
<evidence type="ECO:0000313" key="2">
    <source>
        <dbReference type="Proteomes" id="UP000198546"/>
    </source>
</evidence>
<dbReference type="AlphaFoldDB" id="A0A1G7F149"/>
<accession>A0A1G7F149</accession>
<protein>
    <submittedName>
        <fullName evidence="1">L-asparaginase II</fullName>
    </submittedName>
</protein>
<dbReference type="PANTHER" id="PTHR42110:SF1">
    <property type="entry name" value="L-ASPARAGINASE, PUTATIVE (AFU_ORTHOLOGUE AFUA_3G11890)-RELATED"/>
    <property type="match status" value="1"/>
</dbReference>
<dbReference type="OrthoDB" id="9780674at2"/>
<dbReference type="Proteomes" id="UP000198546">
    <property type="component" value="Chromosome i"/>
</dbReference>
<dbReference type="PANTHER" id="PTHR42110">
    <property type="entry name" value="L-ASPARAGINASE, PUTATIVE (AFU_ORTHOLOGUE AFUA_3G11890)-RELATED"/>
    <property type="match status" value="1"/>
</dbReference>
<evidence type="ECO:0000313" key="1">
    <source>
        <dbReference type="EMBL" id="SDE69673.1"/>
    </source>
</evidence>
<gene>
    <name evidence="1" type="ORF">SAMN04489747_4113</name>
</gene>
<dbReference type="EMBL" id="LT629688">
    <property type="protein sequence ID" value="SDE69673.1"/>
    <property type="molecule type" value="Genomic_DNA"/>
</dbReference>
<dbReference type="Pfam" id="PF06089">
    <property type="entry name" value="Asparaginase_II"/>
    <property type="match status" value="1"/>
</dbReference>
<proteinExistence type="predicted"/>
<name>A0A1G7F149_9ACTN</name>
<dbReference type="STRING" id="675864.SAMN04489747_4113"/>